<evidence type="ECO:0000256" key="4">
    <source>
        <dbReference type="ARBA" id="ARBA00022679"/>
    </source>
</evidence>
<dbReference type="InterPro" id="IPR003043">
    <property type="entry name" value="Uropor_MeTrfase_CS"/>
</dbReference>
<comment type="pathway">
    <text evidence="1">Cofactor biosynthesis; adenosylcobalamin biosynthesis.</text>
</comment>
<dbReference type="GO" id="GO:0046026">
    <property type="term" value="F:precorrin-4 C11-methyltransferase activity"/>
    <property type="evidence" value="ECO:0007669"/>
    <property type="project" value="UniProtKB-EC"/>
</dbReference>
<feature type="domain" description="Cobalamin synthesis G N-terminal" evidence="9">
    <location>
        <begin position="313"/>
        <end position="392"/>
    </location>
</feature>
<dbReference type="Pfam" id="PF00590">
    <property type="entry name" value="TP_methylase"/>
    <property type="match status" value="1"/>
</dbReference>
<dbReference type="Proteomes" id="UP000435649">
    <property type="component" value="Unassembled WGS sequence"/>
</dbReference>
<dbReference type="AlphaFoldDB" id="A0A844G4Z4"/>
<dbReference type="InterPro" id="IPR021744">
    <property type="entry name" value="CbiG_N"/>
</dbReference>
<dbReference type="GO" id="GO:0009236">
    <property type="term" value="P:cobalamin biosynthetic process"/>
    <property type="evidence" value="ECO:0007669"/>
    <property type="project" value="UniProtKB-UniPathway"/>
</dbReference>
<dbReference type="SUPFAM" id="SSF53790">
    <property type="entry name" value="Tetrapyrrole methylase"/>
    <property type="match status" value="1"/>
</dbReference>
<dbReference type="EMBL" id="VUNS01000011">
    <property type="protein sequence ID" value="MST97681.1"/>
    <property type="molecule type" value="Genomic_DNA"/>
</dbReference>
<keyword evidence="3 6" id="KW-0489">Methyltransferase</keyword>
<dbReference type="SUPFAM" id="SSF159664">
    <property type="entry name" value="CobE/GbiG C-terminal domain-like"/>
    <property type="match status" value="1"/>
</dbReference>
<proteinExistence type="inferred from homology"/>
<reference evidence="10 11" key="1">
    <citation type="submission" date="2019-08" db="EMBL/GenBank/DDBJ databases">
        <title>In-depth cultivation of the pig gut microbiome towards novel bacterial diversity and tailored functional studies.</title>
        <authorList>
            <person name="Wylensek D."/>
            <person name="Hitch T.C.A."/>
            <person name="Clavel T."/>
        </authorList>
    </citation>
    <scope>NUCLEOTIDE SEQUENCE [LARGE SCALE GENOMIC DNA]</scope>
    <source>
        <strain evidence="10 11">BBE-744-WT-12</strain>
    </source>
</reference>
<feature type="domain" description="Tetrapyrrole methylase" evidence="7">
    <location>
        <begin position="4"/>
        <end position="209"/>
    </location>
</feature>
<sequence length="598" mass="62907">MNGKITFVGAGPGAVDLITLRGAAALDEAELVVYAGSLVNEKLLERAAKAELVNSAKLSLPEVIEIMAAACRAGKRVVRLHTGDPAIYGAVSEQFRELDRLGIPYEVVPGVSSAFAAAAELKVELTMPELSQSVILTRMAGRTPVPEKEALERLAEHGATLCIYLSAGDLDGLVEKLASAGLPPETPAAVVYRASWPNQKIVRGTLNDIAGRVREAGIKRQAMIVVGRVLGRDGALSKLYDESFSTGFRAARKSDGFRGRTAIFALTAAAAHKAAEIAAGLDEAMVILPEKHAGAVHAARLVTYPEGDFAGALGRAWNEYDGLVMVMAAGIVVRHIGTLCRSKSSDPAVVVCDEAGNYAVSLLSGHLGGANRLAADVARITGGRPVVTTATDVQGVMAFDELAARRGYRIVTPGTLKRAASALLDGVPLELEMPGALYEEFYAGNPRFHLAADTPDITVKLPGGGVFRMVRRRYALGVGCRRNVPAERIEAAVSALLARYGIDWEQLVSIGTAELKREEAGLLAFAAEHGRELRFFGADELNAVEVPNPSRMAEEHVGIRSVSEAAALLAAGPGAVLVAEKAAAECVTAAIAEVKADE</sequence>
<dbReference type="Gene3D" id="3.30.950.10">
    <property type="entry name" value="Methyltransferase, Cobalt-precorrin-4 Transmethylase, Domain 2"/>
    <property type="match status" value="1"/>
</dbReference>
<dbReference type="CDD" id="cd11641">
    <property type="entry name" value="Precorrin-4_C11-MT"/>
    <property type="match status" value="1"/>
</dbReference>
<dbReference type="InterPro" id="IPR014777">
    <property type="entry name" value="4pyrrole_Mease_sub1"/>
</dbReference>
<gene>
    <name evidence="10" type="primary">cobM</name>
    <name evidence="10" type="ORF">FYJ85_11595</name>
</gene>
<dbReference type="InterPro" id="IPR038029">
    <property type="entry name" value="GbiG_N_sf"/>
</dbReference>
<dbReference type="SUPFAM" id="SSF159672">
    <property type="entry name" value="CbiG N-terminal domain-like"/>
    <property type="match status" value="1"/>
</dbReference>
<evidence type="ECO:0000259" key="7">
    <source>
        <dbReference type="Pfam" id="PF00590"/>
    </source>
</evidence>
<dbReference type="GO" id="GO:0032259">
    <property type="term" value="P:methylation"/>
    <property type="evidence" value="ECO:0007669"/>
    <property type="project" value="UniProtKB-KW"/>
</dbReference>
<dbReference type="UniPathway" id="UPA00148"/>
<evidence type="ECO:0000259" key="9">
    <source>
        <dbReference type="Pfam" id="PF11760"/>
    </source>
</evidence>
<dbReference type="NCBIfam" id="TIGR01465">
    <property type="entry name" value="cobM_cbiF"/>
    <property type="match status" value="1"/>
</dbReference>
<evidence type="ECO:0000259" key="8">
    <source>
        <dbReference type="Pfam" id="PF01890"/>
    </source>
</evidence>
<dbReference type="InterPro" id="IPR002750">
    <property type="entry name" value="CobE/GbiG_C"/>
</dbReference>
<comment type="similarity">
    <text evidence="2 6">Belongs to the precorrin methyltransferase family.</text>
</comment>
<keyword evidence="5" id="KW-0949">S-adenosyl-L-methionine</keyword>
<name>A0A844G4Z4_9BACT</name>
<dbReference type="PROSITE" id="PS00839">
    <property type="entry name" value="SUMT_1"/>
    <property type="match status" value="1"/>
</dbReference>
<organism evidence="10 11">
    <name type="scientific">Victivallis lenta</name>
    <dbReference type="NCBI Taxonomy" id="2606640"/>
    <lineage>
        <taxon>Bacteria</taxon>
        <taxon>Pseudomonadati</taxon>
        <taxon>Lentisphaerota</taxon>
        <taxon>Lentisphaeria</taxon>
        <taxon>Victivallales</taxon>
        <taxon>Victivallaceae</taxon>
        <taxon>Victivallis</taxon>
    </lineage>
</organism>
<dbReference type="RefSeq" id="WP_154418701.1">
    <property type="nucleotide sequence ID" value="NZ_VUNS01000011.1"/>
</dbReference>
<dbReference type="InterPro" id="IPR014776">
    <property type="entry name" value="4pyrrole_Mease_sub2"/>
</dbReference>
<dbReference type="PROSITE" id="PS00840">
    <property type="entry name" value="SUMT_2"/>
    <property type="match status" value="1"/>
</dbReference>
<dbReference type="InterPro" id="IPR052553">
    <property type="entry name" value="CbiG_hydrolase"/>
</dbReference>
<comment type="caution">
    <text evidence="10">The sequence shown here is derived from an EMBL/GenBank/DDBJ whole genome shotgun (WGS) entry which is preliminary data.</text>
</comment>
<dbReference type="InterPro" id="IPR035996">
    <property type="entry name" value="4pyrrol_Methylase_sf"/>
</dbReference>
<evidence type="ECO:0000256" key="1">
    <source>
        <dbReference type="ARBA" id="ARBA00004953"/>
    </source>
</evidence>
<dbReference type="Gene3D" id="3.40.50.11220">
    <property type="match status" value="1"/>
</dbReference>
<evidence type="ECO:0000256" key="6">
    <source>
        <dbReference type="RuleBase" id="RU003960"/>
    </source>
</evidence>
<evidence type="ECO:0000313" key="11">
    <source>
        <dbReference type="Proteomes" id="UP000435649"/>
    </source>
</evidence>
<evidence type="ECO:0000256" key="2">
    <source>
        <dbReference type="ARBA" id="ARBA00005879"/>
    </source>
</evidence>
<evidence type="ECO:0000256" key="5">
    <source>
        <dbReference type="ARBA" id="ARBA00022691"/>
    </source>
</evidence>
<protein>
    <submittedName>
        <fullName evidence="10">Precorrin-4 C(11)-methyltransferase</fullName>
        <ecNumber evidence="10">2.1.1.133</ecNumber>
    </submittedName>
</protein>
<dbReference type="Gene3D" id="3.40.1010.10">
    <property type="entry name" value="Cobalt-precorrin-4 Transmethylase, Domain 1"/>
    <property type="match status" value="1"/>
</dbReference>
<feature type="domain" description="CobE/GbiG C-terminal" evidence="8">
    <location>
        <begin position="475"/>
        <end position="592"/>
    </location>
</feature>
<evidence type="ECO:0000256" key="3">
    <source>
        <dbReference type="ARBA" id="ARBA00022603"/>
    </source>
</evidence>
<keyword evidence="11" id="KW-1185">Reference proteome</keyword>
<dbReference type="InterPro" id="IPR000878">
    <property type="entry name" value="4pyrrol_Mease"/>
</dbReference>
<accession>A0A844G4Z4</accession>
<dbReference type="Pfam" id="PF11760">
    <property type="entry name" value="CbiG_N"/>
    <property type="match status" value="1"/>
</dbReference>
<dbReference type="Pfam" id="PF01890">
    <property type="entry name" value="CbiG_C"/>
    <property type="match status" value="1"/>
</dbReference>
<dbReference type="InterPro" id="IPR036518">
    <property type="entry name" value="CobE/GbiG_C_sf"/>
</dbReference>
<dbReference type="EC" id="2.1.1.133" evidence="10"/>
<dbReference type="InterPro" id="IPR006362">
    <property type="entry name" value="Cbl_synth_CobM/CibF"/>
</dbReference>
<evidence type="ECO:0000313" key="10">
    <source>
        <dbReference type="EMBL" id="MST97681.1"/>
    </source>
</evidence>
<keyword evidence="4 6" id="KW-0808">Transferase</keyword>
<dbReference type="Gene3D" id="3.30.420.180">
    <property type="entry name" value="CobE/GbiG C-terminal domain"/>
    <property type="match status" value="1"/>
</dbReference>
<dbReference type="PANTHER" id="PTHR37477">
    <property type="entry name" value="COBALT-PRECORRIN-5A HYDROLASE"/>
    <property type="match status" value="1"/>
</dbReference>
<dbReference type="PANTHER" id="PTHR37477:SF1">
    <property type="entry name" value="COBALT-PRECORRIN-5A HYDROLASE"/>
    <property type="match status" value="1"/>
</dbReference>